<dbReference type="SUPFAM" id="SSF47413">
    <property type="entry name" value="lambda repressor-like DNA-binding domains"/>
    <property type="match status" value="1"/>
</dbReference>
<dbReference type="GO" id="GO:0003677">
    <property type="term" value="F:DNA binding"/>
    <property type="evidence" value="ECO:0007669"/>
    <property type="project" value="UniProtKB-KW"/>
</dbReference>
<keyword evidence="4" id="KW-1185">Reference proteome</keyword>
<evidence type="ECO:0000313" key="4">
    <source>
        <dbReference type="Proteomes" id="UP000249725"/>
    </source>
</evidence>
<dbReference type="OrthoDB" id="3034420at2"/>
<dbReference type="RefSeq" id="WP_111516103.1">
    <property type="nucleotide sequence ID" value="NZ_QFYR01000004.1"/>
</dbReference>
<dbReference type="PANTHER" id="PTHR46558:SF4">
    <property type="entry name" value="DNA-BIDING PHAGE PROTEIN"/>
    <property type="match status" value="1"/>
</dbReference>
<dbReference type="InterPro" id="IPR010982">
    <property type="entry name" value="Lambda_DNA-bd_dom_sf"/>
</dbReference>
<dbReference type="SMART" id="SM00530">
    <property type="entry name" value="HTH_XRE"/>
    <property type="match status" value="1"/>
</dbReference>
<sequence length="73" mass="8109">MKNRLKALRAARGWTQEQLGAQVGVSRFAINALETERHDPSLDLAYRLAATFELPLEEIFSNPHRTAGKDGAC</sequence>
<dbReference type="Gene3D" id="1.10.260.40">
    <property type="entry name" value="lambda repressor-like DNA-binding domains"/>
    <property type="match status" value="1"/>
</dbReference>
<dbReference type="Pfam" id="PF01381">
    <property type="entry name" value="HTH_3"/>
    <property type="match status" value="1"/>
</dbReference>
<dbReference type="CDD" id="cd00093">
    <property type="entry name" value="HTH_XRE"/>
    <property type="match status" value="1"/>
</dbReference>
<protein>
    <submittedName>
        <fullName evidence="3">Transcriptional regulator</fullName>
    </submittedName>
</protein>
<name>A0A328AFJ1_9CAUL</name>
<evidence type="ECO:0000313" key="3">
    <source>
        <dbReference type="EMBL" id="RAK51568.1"/>
    </source>
</evidence>
<keyword evidence="1" id="KW-0238">DNA-binding</keyword>
<proteinExistence type="predicted"/>
<evidence type="ECO:0000259" key="2">
    <source>
        <dbReference type="PROSITE" id="PS50943"/>
    </source>
</evidence>
<dbReference type="PANTHER" id="PTHR46558">
    <property type="entry name" value="TRACRIPTIONAL REGULATORY PROTEIN-RELATED-RELATED"/>
    <property type="match status" value="1"/>
</dbReference>
<reference evidence="4" key="1">
    <citation type="submission" date="2018-05" db="EMBL/GenBank/DDBJ databases">
        <authorList>
            <person name="Li X."/>
        </authorList>
    </citation>
    <scope>NUCLEOTIDE SEQUENCE [LARGE SCALE GENOMIC DNA]</scope>
    <source>
        <strain evidence="4">YIM 73061</strain>
    </source>
</reference>
<evidence type="ECO:0000256" key="1">
    <source>
        <dbReference type="ARBA" id="ARBA00023125"/>
    </source>
</evidence>
<accession>A0A328AFJ1</accession>
<feature type="domain" description="HTH cro/C1-type" evidence="2">
    <location>
        <begin position="5"/>
        <end position="59"/>
    </location>
</feature>
<dbReference type="PROSITE" id="PS50943">
    <property type="entry name" value="HTH_CROC1"/>
    <property type="match status" value="1"/>
</dbReference>
<dbReference type="InterPro" id="IPR001387">
    <property type="entry name" value="Cro/C1-type_HTH"/>
</dbReference>
<comment type="caution">
    <text evidence="3">The sequence shown here is derived from an EMBL/GenBank/DDBJ whole genome shotgun (WGS) entry which is preliminary data.</text>
</comment>
<organism evidence="3 4">
    <name type="scientific">Phenylobacterium deserti</name>
    <dbReference type="NCBI Taxonomy" id="1914756"/>
    <lineage>
        <taxon>Bacteria</taxon>
        <taxon>Pseudomonadati</taxon>
        <taxon>Pseudomonadota</taxon>
        <taxon>Alphaproteobacteria</taxon>
        <taxon>Caulobacterales</taxon>
        <taxon>Caulobacteraceae</taxon>
        <taxon>Phenylobacterium</taxon>
    </lineage>
</organism>
<dbReference type="AlphaFoldDB" id="A0A328AFJ1"/>
<dbReference type="EMBL" id="QFYR01000004">
    <property type="protein sequence ID" value="RAK51568.1"/>
    <property type="molecule type" value="Genomic_DNA"/>
</dbReference>
<dbReference type="Proteomes" id="UP000249725">
    <property type="component" value="Unassembled WGS sequence"/>
</dbReference>
<gene>
    <name evidence="3" type="ORF">DJ018_16705</name>
</gene>